<dbReference type="SMART" id="SM00418">
    <property type="entry name" value="HTH_ARSR"/>
    <property type="match status" value="1"/>
</dbReference>
<dbReference type="InterPro" id="IPR001845">
    <property type="entry name" value="HTH_ArsR_DNA-bd_dom"/>
</dbReference>
<keyword evidence="1" id="KW-0805">Transcription regulation</keyword>
<dbReference type="PANTHER" id="PTHR43132:SF2">
    <property type="entry name" value="ARSENICAL RESISTANCE OPERON REPRESSOR ARSR-RELATED"/>
    <property type="match status" value="1"/>
</dbReference>
<evidence type="ECO:0000313" key="6">
    <source>
        <dbReference type="Proteomes" id="UP001052140"/>
    </source>
</evidence>
<dbReference type="InterPro" id="IPR011991">
    <property type="entry name" value="ArsR-like_HTH"/>
</dbReference>
<gene>
    <name evidence="5" type="ORF">PA42_15920</name>
</gene>
<evidence type="ECO:0000259" key="4">
    <source>
        <dbReference type="PROSITE" id="PS50987"/>
    </source>
</evidence>
<sequence length="98" mass="11533">MEEIFSKCDEATSFLKSFSNPNRLMILCCILDQKRNVTDITKLTGLPQASVSNQLSVLREKKLIDCEKRHRERLYYIADPKVLEIMHLLHKFFCEKNN</sequence>
<dbReference type="CDD" id="cd00090">
    <property type="entry name" value="HTH_ARSR"/>
    <property type="match status" value="1"/>
</dbReference>
<keyword evidence="2" id="KW-0238">DNA-binding</keyword>
<reference evidence="5" key="1">
    <citation type="submission" date="2024-05" db="EMBL/GenBank/DDBJ databases">
        <title>Determining zoonotic pasteurella genome.</title>
        <authorList>
            <person name="Maeda T."/>
            <person name="Takahashi T."/>
            <person name="Yoshida H."/>
        </authorList>
    </citation>
    <scope>NUCLEOTIDE SEQUENCE</scope>
    <source>
        <strain evidence="5">PA42</strain>
    </source>
</reference>
<dbReference type="Pfam" id="PF01022">
    <property type="entry name" value="HTH_5"/>
    <property type="match status" value="1"/>
</dbReference>
<evidence type="ECO:0000256" key="3">
    <source>
        <dbReference type="ARBA" id="ARBA00023163"/>
    </source>
</evidence>
<organism evidence="5 6">
    <name type="scientific">Pasteurella canis</name>
    <dbReference type="NCBI Taxonomy" id="753"/>
    <lineage>
        <taxon>Bacteria</taxon>
        <taxon>Pseudomonadati</taxon>
        <taxon>Pseudomonadota</taxon>
        <taxon>Gammaproteobacteria</taxon>
        <taxon>Pasteurellales</taxon>
        <taxon>Pasteurellaceae</taxon>
        <taxon>Pasteurella</taxon>
    </lineage>
</organism>
<dbReference type="RefSeq" id="WP_049214358.1">
    <property type="nucleotide sequence ID" value="NZ_BPUX01000025.1"/>
</dbReference>
<keyword evidence="3" id="KW-0804">Transcription</keyword>
<dbReference type="SUPFAM" id="SSF46785">
    <property type="entry name" value="Winged helix' DNA-binding domain"/>
    <property type="match status" value="1"/>
</dbReference>
<name>A0ABQ4VKK9_9PAST</name>
<dbReference type="PROSITE" id="PS50987">
    <property type="entry name" value="HTH_ARSR_2"/>
    <property type="match status" value="1"/>
</dbReference>
<evidence type="ECO:0000313" key="5">
    <source>
        <dbReference type="EMBL" id="GJH43418.1"/>
    </source>
</evidence>
<accession>A0ABQ4VKK9</accession>
<comment type="caution">
    <text evidence="5">The sequence shown here is derived from an EMBL/GenBank/DDBJ whole genome shotgun (WGS) entry which is preliminary data.</text>
</comment>
<feature type="domain" description="HTH arsR-type" evidence="4">
    <location>
        <begin position="1"/>
        <end position="97"/>
    </location>
</feature>
<dbReference type="PRINTS" id="PR00778">
    <property type="entry name" value="HTHARSR"/>
</dbReference>
<evidence type="ECO:0000256" key="1">
    <source>
        <dbReference type="ARBA" id="ARBA00023015"/>
    </source>
</evidence>
<dbReference type="NCBIfam" id="NF033788">
    <property type="entry name" value="HTH_metalloreg"/>
    <property type="match status" value="1"/>
</dbReference>
<dbReference type="InterPro" id="IPR051011">
    <property type="entry name" value="Metal_resp_trans_reg"/>
</dbReference>
<dbReference type="Proteomes" id="UP001052140">
    <property type="component" value="Unassembled WGS sequence"/>
</dbReference>
<dbReference type="Gene3D" id="1.10.10.10">
    <property type="entry name" value="Winged helix-like DNA-binding domain superfamily/Winged helix DNA-binding domain"/>
    <property type="match status" value="1"/>
</dbReference>
<proteinExistence type="predicted"/>
<dbReference type="GeneID" id="69687637"/>
<dbReference type="EMBL" id="BPUX01000025">
    <property type="protein sequence ID" value="GJH43418.1"/>
    <property type="molecule type" value="Genomic_DNA"/>
</dbReference>
<dbReference type="InterPro" id="IPR036388">
    <property type="entry name" value="WH-like_DNA-bd_sf"/>
</dbReference>
<dbReference type="InterPro" id="IPR036390">
    <property type="entry name" value="WH_DNA-bd_sf"/>
</dbReference>
<keyword evidence="6" id="KW-1185">Reference proteome</keyword>
<protein>
    <submittedName>
        <fullName evidence="5">Transcriptional regulator</fullName>
    </submittedName>
</protein>
<dbReference type="PANTHER" id="PTHR43132">
    <property type="entry name" value="ARSENICAL RESISTANCE OPERON REPRESSOR ARSR-RELATED"/>
    <property type="match status" value="1"/>
</dbReference>
<evidence type="ECO:0000256" key="2">
    <source>
        <dbReference type="ARBA" id="ARBA00023125"/>
    </source>
</evidence>